<proteinExistence type="predicted"/>
<organism evidence="1 2">
    <name type="scientific">Dinoroseobacter phage vB_DshS-R5C</name>
    <dbReference type="NCBI Taxonomy" id="1965368"/>
    <lineage>
        <taxon>Viruses</taxon>
        <taxon>Duplodnaviria</taxon>
        <taxon>Heunggongvirae</taxon>
        <taxon>Uroviricota</taxon>
        <taxon>Caudoviricetes</taxon>
        <taxon>Nanhaivirus</taxon>
        <taxon>Nanhaivirus D5C</taxon>
    </lineage>
</organism>
<gene>
    <name evidence="1" type="ORF">vBDshSR5C_3</name>
</gene>
<protein>
    <submittedName>
        <fullName evidence="1">Uncharacterized protein</fullName>
    </submittedName>
</protein>
<dbReference type="Proteomes" id="UP000224401">
    <property type="component" value="Segment"/>
</dbReference>
<reference evidence="1 2" key="1">
    <citation type="submission" date="2017-02" db="EMBL/GenBank/DDBJ databases">
        <title>A novel roseosiphophage isolated from the oligotrophic South China Sea.</title>
        <authorList>
            <person name="Yang Y."/>
            <person name="Cai L."/>
            <person name="Zhang R."/>
        </authorList>
    </citation>
    <scope>NUCLEOTIDE SEQUENCE [LARGE SCALE GENOMIC DNA]</scope>
</reference>
<evidence type="ECO:0000313" key="1">
    <source>
        <dbReference type="EMBL" id="ARB06057.1"/>
    </source>
</evidence>
<name>A0A1V0DY37_9CAUD</name>
<dbReference type="EMBL" id="KY606587">
    <property type="protein sequence ID" value="ARB06057.1"/>
    <property type="molecule type" value="Genomic_DNA"/>
</dbReference>
<accession>A0A1V0DY37</accession>
<keyword evidence="2" id="KW-1185">Reference proteome</keyword>
<evidence type="ECO:0000313" key="2">
    <source>
        <dbReference type="Proteomes" id="UP000224401"/>
    </source>
</evidence>
<sequence length="82" mass="9347">MSLEIELRVETKATVEFDREPTDEEWRCILDSIIGQMSENEVLRWLNASEYGRTLKSAFTRSHLRAPMRAGRKASTGSGDDT</sequence>